<reference evidence="1 2" key="1">
    <citation type="submission" date="2021-06" db="EMBL/GenBank/DDBJ databases">
        <title>Description of novel taxa of the family Lachnospiraceae.</title>
        <authorList>
            <person name="Chaplin A.V."/>
            <person name="Sokolova S.R."/>
            <person name="Pikina A.P."/>
            <person name="Korzhanova M."/>
            <person name="Belova V."/>
            <person name="Korostin D."/>
            <person name="Efimov B.A."/>
        </authorList>
    </citation>
    <scope>NUCLEOTIDE SEQUENCE [LARGE SCALE GENOMIC DNA]</scope>
    <source>
        <strain evidence="1 2">ASD4241</strain>
    </source>
</reference>
<dbReference type="Proteomes" id="UP001314681">
    <property type="component" value="Unassembled WGS sequence"/>
</dbReference>
<evidence type="ECO:0000313" key="2">
    <source>
        <dbReference type="Proteomes" id="UP001314681"/>
    </source>
</evidence>
<protein>
    <submittedName>
        <fullName evidence="1">Uncharacterized protein</fullName>
    </submittedName>
</protein>
<organism evidence="1 2">
    <name type="scientific">Diplocloster modestus</name>
    <dbReference type="NCBI Taxonomy" id="2850322"/>
    <lineage>
        <taxon>Bacteria</taxon>
        <taxon>Bacillati</taxon>
        <taxon>Bacillota</taxon>
        <taxon>Clostridia</taxon>
        <taxon>Lachnospirales</taxon>
        <taxon>Lachnospiraceae</taxon>
        <taxon>Diplocloster</taxon>
    </lineage>
</organism>
<keyword evidence="2" id="KW-1185">Reference proteome</keyword>
<gene>
    <name evidence="1" type="ORF">KTH90_19165</name>
</gene>
<proteinExistence type="predicted"/>
<sequence length="151" mass="17984">MEEALTYYERCVPECTRTMYVQFQSYQDKVASGKLYSWYYKQEFDFCGLDQLLLIMDDVMDSVNYPQSSVDHRHLKNSSPYFLDLSAWTPQKDLNSEGDGKYNATKTGVEIRVYYRQHASMQGEIRVKGRKVYFRSGMELMRLLHQYLEKY</sequence>
<comment type="caution">
    <text evidence="1">The sequence shown here is derived from an EMBL/GenBank/DDBJ whole genome shotgun (WGS) entry which is preliminary data.</text>
</comment>
<dbReference type="RefSeq" id="WP_158353273.1">
    <property type="nucleotide sequence ID" value="NZ_JAHQCX010000016.1"/>
</dbReference>
<accession>A0ABS6KC97</accession>
<dbReference type="EMBL" id="JAHQCX010000016">
    <property type="protein sequence ID" value="MBU9728133.1"/>
    <property type="molecule type" value="Genomic_DNA"/>
</dbReference>
<name>A0ABS6KC97_9FIRM</name>
<evidence type="ECO:0000313" key="1">
    <source>
        <dbReference type="EMBL" id="MBU9728133.1"/>
    </source>
</evidence>